<evidence type="ECO:0000313" key="9">
    <source>
        <dbReference type="Proteomes" id="UP000010796"/>
    </source>
</evidence>
<feature type="transmembrane region" description="Helical" evidence="6">
    <location>
        <begin position="276"/>
        <end position="300"/>
    </location>
</feature>
<dbReference type="GO" id="GO:0016757">
    <property type="term" value="F:glycosyltransferase activity"/>
    <property type="evidence" value="ECO:0007669"/>
    <property type="project" value="UniProtKB-KW"/>
</dbReference>
<feature type="transmembrane region" description="Helical" evidence="6">
    <location>
        <begin position="306"/>
        <end position="324"/>
    </location>
</feature>
<dbReference type="STRING" id="926556.Echvi_0082"/>
<keyword evidence="3" id="KW-0328">Glycosyltransferase</keyword>
<gene>
    <name evidence="8" type="ordered locus">Echvi_0082</name>
</gene>
<feature type="transmembrane region" description="Helical" evidence="6">
    <location>
        <begin position="336"/>
        <end position="356"/>
    </location>
</feature>
<dbReference type="eggNOG" id="COG1215">
    <property type="taxonomic scope" value="Bacteria"/>
</dbReference>
<evidence type="ECO:0000256" key="2">
    <source>
        <dbReference type="ARBA" id="ARBA00022475"/>
    </source>
</evidence>
<dbReference type="OrthoDB" id="9800276at2"/>
<dbReference type="Gene3D" id="3.90.550.10">
    <property type="entry name" value="Spore Coat Polysaccharide Biosynthesis Protein SpsA, Chain A"/>
    <property type="match status" value="1"/>
</dbReference>
<dbReference type="Proteomes" id="UP000010796">
    <property type="component" value="Chromosome"/>
</dbReference>
<dbReference type="Pfam" id="PF00535">
    <property type="entry name" value="Glycos_transf_2"/>
    <property type="match status" value="1"/>
</dbReference>
<keyword evidence="5 6" id="KW-0472">Membrane</keyword>
<dbReference type="RefSeq" id="WP_015263947.1">
    <property type="nucleotide sequence ID" value="NC_019904.1"/>
</dbReference>
<comment type="subcellular location">
    <subcellularLocation>
        <location evidence="1">Cell membrane</location>
    </subcellularLocation>
</comment>
<accession>L0FR00</accession>
<dbReference type="HOGENOM" id="CLU_055604_1_1_10"/>
<dbReference type="PANTHER" id="PTHR43646:SF2">
    <property type="entry name" value="GLYCOSYLTRANSFERASE 2-LIKE DOMAIN-CONTAINING PROTEIN"/>
    <property type="match status" value="1"/>
</dbReference>
<evidence type="ECO:0000256" key="3">
    <source>
        <dbReference type="ARBA" id="ARBA00022676"/>
    </source>
</evidence>
<proteinExistence type="predicted"/>
<keyword evidence="6" id="KW-0812">Transmembrane</keyword>
<reference evidence="9" key="1">
    <citation type="submission" date="2012-02" db="EMBL/GenBank/DDBJ databases">
        <title>The complete genome of Echinicola vietnamensis DSM 17526.</title>
        <authorList>
            <person name="Lucas S."/>
            <person name="Copeland A."/>
            <person name="Lapidus A."/>
            <person name="Glavina del Rio T."/>
            <person name="Dalin E."/>
            <person name="Tice H."/>
            <person name="Bruce D."/>
            <person name="Goodwin L."/>
            <person name="Pitluck S."/>
            <person name="Peters L."/>
            <person name="Ovchinnikova G."/>
            <person name="Teshima H."/>
            <person name="Kyrpides N."/>
            <person name="Mavromatis K."/>
            <person name="Ivanova N."/>
            <person name="Brettin T."/>
            <person name="Detter J.C."/>
            <person name="Han C."/>
            <person name="Larimer F."/>
            <person name="Land M."/>
            <person name="Hauser L."/>
            <person name="Markowitz V."/>
            <person name="Cheng J.-F."/>
            <person name="Hugenholtz P."/>
            <person name="Woyke T."/>
            <person name="Wu D."/>
            <person name="Brambilla E."/>
            <person name="Klenk H.-P."/>
            <person name="Eisen J.A."/>
        </authorList>
    </citation>
    <scope>NUCLEOTIDE SEQUENCE [LARGE SCALE GENOMIC DNA]</scope>
    <source>
        <strain evidence="9">DSM 17526 / LMG 23754 / KMM 6221</strain>
    </source>
</reference>
<evidence type="ECO:0000256" key="5">
    <source>
        <dbReference type="ARBA" id="ARBA00023136"/>
    </source>
</evidence>
<organism evidence="8 9">
    <name type="scientific">Echinicola vietnamensis (strain DSM 17526 / LMG 23754 / KMM 6221)</name>
    <dbReference type="NCBI Taxonomy" id="926556"/>
    <lineage>
        <taxon>Bacteria</taxon>
        <taxon>Pseudomonadati</taxon>
        <taxon>Bacteroidota</taxon>
        <taxon>Cytophagia</taxon>
        <taxon>Cytophagales</taxon>
        <taxon>Cyclobacteriaceae</taxon>
        <taxon>Echinicola</taxon>
    </lineage>
</organism>
<name>L0FR00_ECHVK</name>
<evidence type="ECO:0000256" key="1">
    <source>
        <dbReference type="ARBA" id="ARBA00004236"/>
    </source>
</evidence>
<evidence type="ECO:0000259" key="7">
    <source>
        <dbReference type="Pfam" id="PF00535"/>
    </source>
</evidence>
<sequence length="367" mass="41771">MMLWVALAVVVILIAQDILLVYFFHARFKRHDEGLQWKEQLPTVSVIIPARNEIQVLPTCLAALSRLDYPSEKLQLLVADDQSIDGTGPMLEAWASEGANREKVKIEAKYTHLNGKANALAQMAQKASGELLLFTDADCEVNPMWVKAMVKAYTPKVGLVVGLTSVRRRGLFGRLQGQDWWLTLGMIKVTSDVGHLLTAVGNNMLISQEAYRRVGGFEGLPFSVTEDFVMGEAIKAAGFRPIFQFDQESLVLTKSETGLHALLRQRKRWMRGALNLPWFWQAVLALQVLFFPMVVIILFSTPLLGLGLWGCKLMFQVMFVRGLAKKANIYIPLWELFIFEVYYLVISWSTIVYYFWPSKVNWKERTY</sequence>
<keyword evidence="2" id="KW-1003">Cell membrane</keyword>
<evidence type="ECO:0000256" key="6">
    <source>
        <dbReference type="SAM" id="Phobius"/>
    </source>
</evidence>
<feature type="transmembrane region" description="Helical" evidence="6">
    <location>
        <begin position="6"/>
        <end position="24"/>
    </location>
</feature>
<dbReference type="InterPro" id="IPR001173">
    <property type="entry name" value="Glyco_trans_2-like"/>
</dbReference>
<keyword evidence="9" id="KW-1185">Reference proteome</keyword>
<evidence type="ECO:0000256" key="4">
    <source>
        <dbReference type="ARBA" id="ARBA00022679"/>
    </source>
</evidence>
<dbReference type="EMBL" id="CP003346">
    <property type="protein sequence ID" value="AGA76379.1"/>
    <property type="molecule type" value="Genomic_DNA"/>
</dbReference>
<dbReference type="AlphaFoldDB" id="L0FR00"/>
<feature type="domain" description="Glycosyltransferase 2-like" evidence="7">
    <location>
        <begin position="45"/>
        <end position="214"/>
    </location>
</feature>
<dbReference type="PANTHER" id="PTHR43646">
    <property type="entry name" value="GLYCOSYLTRANSFERASE"/>
    <property type="match status" value="1"/>
</dbReference>
<dbReference type="GO" id="GO:0005886">
    <property type="term" value="C:plasma membrane"/>
    <property type="evidence" value="ECO:0007669"/>
    <property type="project" value="UniProtKB-SubCell"/>
</dbReference>
<dbReference type="KEGG" id="evi:Echvi_0082"/>
<dbReference type="SUPFAM" id="SSF53448">
    <property type="entry name" value="Nucleotide-diphospho-sugar transferases"/>
    <property type="match status" value="1"/>
</dbReference>
<protein>
    <submittedName>
        <fullName evidence="8">Glycosyl transferase</fullName>
    </submittedName>
</protein>
<evidence type="ECO:0000313" key="8">
    <source>
        <dbReference type="EMBL" id="AGA76379.1"/>
    </source>
</evidence>
<dbReference type="InterPro" id="IPR029044">
    <property type="entry name" value="Nucleotide-diphossugar_trans"/>
</dbReference>
<keyword evidence="6" id="KW-1133">Transmembrane helix</keyword>
<keyword evidence="4 8" id="KW-0808">Transferase</keyword>